<dbReference type="VEuPathDB" id="FungiDB:PC110_g10340"/>
<evidence type="ECO:0008006" key="3">
    <source>
        <dbReference type="Google" id="ProtNLM"/>
    </source>
</evidence>
<protein>
    <recommendedName>
        <fullName evidence="3">Intradiol ring-cleavage dioxygenase, core</fullName>
    </recommendedName>
</protein>
<organism evidence="1 2">
    <name type="scientific">Phytophthora cactorum</name>
    <dbReference type="NCBI Taxonomy" id="29920"/>
    <lineage>
        <taxon>Eukaryota</taxon>
        <taxon>Sar</taxon>
        <taxon>Stramenopiles</taxon>
        <taxon>Oomycota</taxon>
        <taxon>Peronosporomycetes</taxon>
        <taxon>Peronosporales</taxon>
        <taxon>Peronosporaceae</taxon>
        <taxon>Phytophthora</taxon>
    </lineage>
</organism>
<accession>A0A8T1AFC7</accession>
<sequence>MLTPENQLKASKRFKRLEVNLDKSDMFSSKSFDESVQYVHAARDLEGGDQSQVKAGRGEEEFCVEPPLATLVMTVPLNSCVPMIVLINNYVQLSAYTAPPSGFAPISDLLQCNLQWQQVVRRNGRRLLKNCIKSRDGQVLKERATNRRLAQFKDIHFARRLDAATALSTDYESTRTGLTSNTSANRLFTGEPACLLVPEAIEGTYYVAGELIRSDIREDQPGIDLYMDQQFIDVNTFSPVNELYVDLWHVNASGVYSGVVARTNGNSDDASNIDTTVHRGLSSTDSDGFVSVTTKFPGLYAEVQATGAYADNSAPVTPNEVDSIALQSAADDFDPFVRVSAIGRHTESGGQTTSGGGNVSRVRVGKRPAMASVGAVARGRCCPTAYRTDGYRCGYLRCEPHDLSSQPCNASS</sequence>
<evidence type="ECO:0000313" key="2">
    <source>
        <dbReference type="Proteomes" id="UP000774804"/>
    </source>
</evidence>
<dbReference type="PANTHER" id="PTHR34315">
    <property type="match status" value="1"/>
</dbReference>
<dbReference type="InterPro" id="IPR015889">
    <property type="entry name" value="Intradiol_dOase_core"/>
</dbReference>
<gene>
    <name evidence="1" type="ORF">PC115_g23407</name>
</gene>
<dbReference type="Proteomes" id="UP000774804">
    <property type="component" value="Unassembled WGS sequence"/>
</dbReference>
<dbReference type="EMBL" id="RCMI01002323">
    <property type="protein sequence ID" value="KAG2877249.1"/>
    <property type="molecule type" value="Genomic_DNA"/>
</dbReference>
<dbReference type="GO" id="GO:0005506">
    <property type="term" value="F:iron ion binding"/>
    <property type="evidence" value="ECO:0007669"/>
    <property type="project" value="InterPro"/>
</dbReference>
<dbReference type="AlphaFoldDB" id="A0A8T1AFC7"/>
<reference evidence="1" key="1">
    <citation type="submission" date="2018-10" db="EMBL/GenBank/DDBJ databases">
        <title>Effector identification in a new, highly contiguous assembly of the strawberry crown rot pathogen Phytophthora cactorum.</title>
        <authorList>
            <person name="Armitage A.D."/>
            <person name="Nellist C.F."/>
            <person name="Bates H."/>
            <person name="Vickerstaff R.J."/>
            <person name="Harrison R.J."/>
        </authorList>
    </citation>
    <scope>NUCLEOTIDE SEQUENCE</scope>
    <source>
        <strain evidence="1">4032</strain>
    </source>
</reference>
<dbReference type="PANTHER" id="PTHR34315:SF1">
    <property type="entry name" value="INTRADIOL RING-CLEAVAGE DIOXYGENASES DOMAIN-CONTAINING PROTEIN-RELATED"/>
    <property type="match status" value="1"/>
</dbReference>
<proteinExistence type="predicted"/>
<evidence type="ECO:0000313" key="1">
    <source>
        <dbReference type="EMBL" id="KAG2877249.1"/>
    </source>
</evidence>
<dbReference type="VEuPathDB" id="FungiDB:PC110_g14328"/>
<comment type="caution">
    <text evidence="1">The sequence shown here is derived from an EMBL/GenBank/DDBJ whole genome shotgun (WGS) entry which is preliminary data.</text>
</comment>
<name>A0A8T1AFC7_9STRA</name>
<dbReference type="GO" id="GO:0016702">
    <property type="term" value="F:oxidoreductase activity, acting on single donors with incorporation of molecular oxygen, incorporation of two atoms of oxygen"/>
    <property type="evidence" value="ECO:0007669"/>
    <property type="project" value="InterPro"/>
</dbReference>
<dbReference type="SUPFAM" id="SSF49482">
    <property type="entry name" value="Aromatic compound dioxygenase"/>
    <property type="match status" value="1"/>
</dbReference>
<dbReference type="Gene3D" id="2.60.130.10">
    <property type="entry name" value="Aromatic compound dioxygenase"/>
    <property type="match status" value="1"/>
</dbReference>